<dbReference type="PATRIC" id="fig|1261658.3.peg.977"/>
<evidence type="ECO:0000313" key="1">
    <source>
        <dbReference type="EMBL" id="OAQ13772.1"/>
    </source>
</evidence>
<name>A0A179CVC9_BIBTR</name>
<dbReference type="PANTHER" id="PTHR37941:SF1">
    <property type="entry name" value="FUMARASE E-RELATED"/>
    <property type="match status" value="1"/>
</dbReference>
<organism evidence="1 2">
    <name type="scientific">Bibersteinia trehalosi Y31</name>
    <dbReference type="NCBI Taxonomy" id="1261658"/>
    <lineage>
        <taxon>Bacteria</taxon>
        <taxon>Pseudomonadati</taxon>
        <taxon>Pseudomonadota</taxon>
        <taxon>Gammaproteobacteria</taxon>
        <taxon>Pasteurellales</taxon>
        <taxon>Pasteurellaceae</taxon>
        <taxon>Bibersteinia</taxon>
    </lineage>
</organism>
<dbReference type="NCBIfam" id="NF008234">
    <property type="entry name" value="PRK11001.1"/>
    <property type="match status" value="1"/>
</dbReference>
<protein>
    <submittedName>
        <fullName evidence="1">Mannitol repressor protein</fullName>
    </submittedName>
</protein>
<dbReference type="InterPro" id="IPR038026">
    <property type="entry name" value="MtlR-like_sf"/>
</dbReference>
<reference evidence="1 2" key="1">
    <citation type="submission" date="2014-01" db="EMBL/GenBank/DDBJ databases">
        <authorList>
            <person name="Zuccon D."/>
        </authorList>
    </citation>
    <scope>NUCLEOTIDE SEQUENCE [LARGE SCALE GENOMIC DNA]</scope>
    <source>
        <strain evidence="1 2">Y31</strain>
    </source>
</reference>
<dbReference type="AlphaFoldDB" id="A0A179CVC9"/>
<dbReference type="GO" id="GO:0045892">
    <property type="term" value="P:negative regulation of DNA-templated transcription"/>
    <property type="evidence" value="ECO:0007669"/>
    <property type="project" value="TreeGrafter"/>
</dbReference>
<accession>A0A179CVC9</accession>
<dbReference type="Proteomes" id="UP000078358">
    <property type="component" value="Unassembled WGS sequence"/>
</dbReference>
<proteinExistence type="predicted"/>
<evidence type="ECO:0000313" key="2">
    <source>
        <dbReference type="Proteomes" id="UP000078358"/>
    </source>
</evidence>
<dbReference type="InterPro" id="IPR007761">
    <property type="entry name" value="MtlR-like"/>
</dbReference>
<dbReference type="EMBL" id="JACI01000002">
    <property type="protein sequence ID" value="OAQ13772.1"/>
    <property type="molecule type" value="Genomic_DNA"/>
</dbReference>
<dbReference type="Pfam" id="PF05068">
    <property type="entry name" value="MtlR"/>
    <property type="match status" value="1"/>
</dbReference>
<dbReference type="PANTHER" id="PTHR37941">
    <property type="entry name" value="FUMARASE E-RELATED"/>
    <property type="match status" value="1"/>
</dbReference>
<sequence length="173" mass="19683">MTEHNDFIEQLSEKDNIHAFLALCCQKIADQIDCLIERVFRKQDFALKSVVDSLFEHQGPLADLSVRLKVLLGLGVISVECYQDLSLLLRAEQIVKKEHSLTFASPQVLKFAERLNLADVQQINGLIQSFPTLNDPNSLQYQMQQMRIEKMVRSCLILTVVELLEALDVDSPL</sequence>
<dbReference type="RefSeq" id="WP_015431713.1">
    <property type="nucleotide sequence ID" value="NZ_JACI01000002.1"/>
</dbReference>
<gene>
    <name evidence="1" type="ORF">F480_04920</name>
</gene>
<dbReference type="SUPFAM" id="SSF158668">
    <property type="entry name" value="MtlR-like"/>
    <property type="match status" value="1"/>
</dbReference>
<comment type="caution">
    <text evidence="1">The sequence shown here is derived from an EMBL/GenBank/DDBJ whole genome shotgun (WGS) entry which is preliminary data.</text>
</comment>
<dbReference type="Gene3D" id="1.20.120.330">
    <property type="entry name" value="Nucleotidyltransferases domain 2"/>
    <property type="match status" value="1"/>
</dbReference>